<accession>A0A0G4G2Q1</accession>
<dbReference type="EMBL" id="CDMZ01000840">
    <property type="protein sequence ID" value="CEM22555.1"/>
    <property type="molecule type" value="Genomic_DNA"/>
</dbReference>
<feature type="compositionally biased region" description="Basic and acidic residues" evidence="1">
    <location>
        <begin position="13"/>
        <end position="24"/>
    </location>
</feature>
<protein>
    <submittedName>
        <fullName evidence="2">Uncharacterized protein</fullName>
    </submittedName>
</protein>
<proteinExistence type="predicted"/>
<organism evidence="2">
    <name type="scientific">Chromera velia CCMP2878</name>
    <dbReference type="NCBI Taxonomy" id="1169474"/>
    <lineage>
        <taxon>Eukaryota</taxon>
        <taxon>Sar</taxon>
        <taxon>Alveolata</taxon>
        <taxon>Colpodellida</taxon>
        <taxon>Chromeraceae</taxon>
        <taxon>Chromera</taxon>
    </lineage>
</organism>
<feature type="compositionally biased region" description="Basic and acidic residues" evidence="1">
    <location>
        <begin position="82"/>
        <end position="91"/>
    </location>
</feature>
<dbReference type="VEuPathDB" id="CryptoDB:Cvel_19988"/>
<feature type="region of interest" description="Disordered" evidence="1">
    <location>
        <begin position="54"/>
        <end position="91"/>
    </location>
</feature>
<name>A0A0G4G2Q1_9ALVE</name>
<feature type="region of interest" description="Disordered" evidence="1">
    <location>
        <begin position="1"/>
        <end position="30"/>
    </location>
</feature>
<evidence type="ECO:0000313" key="2">
    <source>
        <dbReference type="EMBL" id="CEM22555.1"/>
    </source>
</evidence>
<feature type="compositionally biased region" description="Acidic residues" evidence="1">
    <location>
        <begin position="1"/>
        <end position="12"/>
    </location>
</feature>
<dbReference type="AlphaFoldDB" id="A0A0G4G2Q1"/>
<evidence type="ECO:0000256" key="1">
    <source>
        <dbReference type="SAM" id="MobiDB-lite"/>
    </source>
</evidence>
<reference evidence="2" key="1">
    <citation type="submission" date="2014-11" db="EMBL/GenBank/DDBJ databases">
        <authorList>
            <person name="Otto D Thomas"/>
            <person name="Naeem Raeece"/>
        </authorList>
    </citation>
    <scope>NUCLEOTIDE SEQUENCE</scope>
</reference>
<sequence>MGTEFEGDEGEEKDERGGENEPESKIPGIAGVLSIVGGTESEEMAHRVLHAYNGNIPTSGKEKLPELQTAAAENGSEEETEGGGRDLDSMT</sequence>
<gene>
    <name evidence="2" type="ORF">Cvel_19988</name>
</gene>